<dbReference type="RefSeq" id="WP_210652444.1">
    <property type="nucleotide sequence ID" value="NZ_JAGKQQ010000001.1"/>
</dbReference>
<keyword evidence="2" id="KW-1185">Reference proteome</keyword>
<evidence type="ECO:0000313" key="1">
    <source>
        <dbReference type="EMBL" id="MBP3954307.1"/>
    </source>
</evidence>
<evidence type="ECO:0000313" key="2">
    <source>
        <dbReference type="Proteomes" id="UP000676565"/>
    </source>
</evidence>
<accession>A0ABS5BKS0</accession>
<proteinExistence type="predicted"/>
<name>A0ABS5BKS0_9BACT</name>
<comment type="caution">
    <text evidence="1">The sequence shown here is derived from an EMBL/GenBank/DDBJ whole genome shotgun (WGS) entry which is preliminary data.</text>
</comment>
<gene>
    <name evidence="1" type="ORF">J8F10_03225</name>
</gene>
<dbReference type="Proteomes" id="UP000676565">
    <property type="component" value="Unassembled WGS sequence"/>
</dbReference>
<sequence length="118" mass="12683">MSQYLLVHFQLGLHRMISPKLCQERRCGFGSRTSAPDVKISATNFNCLRIAVFPLRAPLRDPAGKGCAARFWADLGREDGHKETAGVGLESALVSPGDSGCVAVTESVTEKGVKRAIP</sequence>
<protein>
    <submittedName>
        <fullName evidence="1">Uncharacterized protein</fullName>
    </submittedName>
</protein>
<reference evidence="1 2" key="1">
    <citation type="submission" date="2021-04" db="EMBL/GenBank/DDBJ databases">
        <authorList>
            <person name="Ivanova A."/>
        </authorList>
    </citation>
    <scope>NUCLEOTIDE SEQUENCE [LARGE SCALE GENOMIC DNA]</scope>
    <source>
        <strain evidence="1 2">G18</strain>
    </source>
</reference>
<dbReference type="EMBL" id="JAGKQQ010000001">
    <property type="protein sequence ID" value="MBP3954307.1"/>
    <property type="molecule type" value="Genomic_DNA"/>
</dbReference>
<organism evidence="1 2">
    <name type="scientific">Gemmata palustris</name>
    <dbReference type="NCBI Taxonomy" id="2822762"/>
    <lineage>
        <taxon>Bacteria</taxon>
        <taxon>Pseudomonadati</taxon>
        <taxon>Planctomycetota</taxon>
        <taxon>Planctomycetia</taxon>
        <taxon>Gemmatales</taxon>
        <taxon>Gemmataceae</taxon>
        <taxon>Gemmata</taxon>
    </lineage>
</organism>